<protein>
    <recommendedName>
        <fullName evidence="4">Transglutaminase-like domain-containing protein</fullName>
    </recommendedName>
</protein>
<dbReference type="Proteomes" id="UP000010843">
    <property type="component" value="Plasmid pNATPE01"/>
</dbReference>
<evidence type="ECO:0008006" key="4">
    <source>
        <dbReference type="Google" id="ProtNLM"/>
    </source>
</evidence>
<reference evidence="3" key="1">
    <citation type="submission" date="2012-02" db="EMBL/GenBank/DDBJ databases">
        <title>Complete sequence of plasmid 1 of Natrinema pellirubrum DSM 15624.</title>
        <authorList>
            <person name="Lucas S."/>
            <person name="Han J."/>
            <person name="Lapidus A."/>
            <person name="Cheng J.-F."/>
            <person name="Goodwin L."/>
            <person name="Pitluck S."/>
            <person name="Peters L."/>
            <person name="Teshima H."/>
            <person name="Detter J.C."/>
            <person name="Han C."/>
            <person name="Tapia R."/>
            <person name="Land M."/>
            <person name="Hauser L."/>
            <person name="Kyrpides N."/>
            <person name="Ivanova N."/>
            <person name="Pagani I."/>
            <person name="Sproer C."/>
            <person name="Anderson I."/>
            <person name="Woyke T."/>
        </authorList>
    </citation>
    <scope>NUCLEOTIDE SEQUENCE [LARGE SCALE GENOMIC DNA]</scope>
    <source>
        <strain evidence="3">DSM 15624 / JCM 10476 / NCIMB 786</strain>
        <plasmid evidence="3">pNATPE01</plasmid>
    </source>
</reference>
<dbReference type="EMBL" id="CP003373">
    <property type="protein sequence ID" value="AGB33667.1"/>
    <property type="molecule type" value="Genomic_DNA"/>
</dbReference>
<evidence type="ECO:0000313" key="3">
    <source>
        <dbReference type="Proteomes" id="UP000010843"/>
    </source>
</evidence>
<accession>L0JSN4</accession>
<dbReference type="Gene3D" id="3.10.620.30">
    <property type="match status" value="1"/>
</dbReference>
<dbReference type="PANTHER" id="PTHR39327:SF1">
    <property type="entry name" value="BLR5470 PROTEIN"/>
    <property type="match status" value="1"/>
</dbReference>
<keyword evidence="2" id="KW-0614">Plasmid</keyword>
<name>L0JSN4_NATP1</name>
<proteinExistence type="predicted"/>
<dbReference type="PROSITE" id="PS51257">
    <property type="entry name" value="PROKAR_LIPOPROTEIN"/>
    <property type="match status" value="1"/>
</dbReference>
<evidence type="ECO:0000256" key="1">
    <source>
        <dbReference type="SAM" id="MobiDB-lite"/>
    </source>
</evidence>
<dbReference type="AlphaFoldDB" id="L0JSN4"/>
<feature type="region of interest" description="Disordered" evidence="1">
    <location>
        <begin position="22"/>
        <end position="45"/>
    </location>
</feature>
<geneLocation type="plasmid" evidence="2 3">
    <name>pNATPE01</name>
</geneLocation>
<gene>
    <name evidence="2" type="ordered locus">Natpe_3914</name>
</gene>
<dbReference type="KEGG" id="npe:Natpe_3914"/>
<dbReference type="HOGENOM" id="CLU_965110_0_0_2"/>
<sequence length="288" mass="31528">MNRRSLLRSALVGSVAALSGCSSLSRDSPQTASTTSNPPPDTPQPEIEWREELITDDQYRLTITVQLDQADEVVVETVGGGTITTLTTNGEHIVAGSETNHGPLTLGTSVNAILPDTPVDRMIGTYSVGSQIQPTIPLHLNGLTGGTHPPQDVQGAHSRTYTQTVGNQTTRLSLTVPKALYQYYQRRMRVGDYGAYVSDTNDDEYITRLAEQFKTFRDRNNLSDREMIDHVTGFVQQLQYTRDEPATGYNEYPKFPTETLVDQGGDCEDTCILLSSILERTASGPTGV</sequence>
<evidence type="ECO:0000313" key="2">
    <source>
        <dbReference type="EMBL" id="AGB33667.1"/>
    </source>
</evidence>
<feature type="compositionally biased region" description="Polar residues" evidence="1">
    <location>
        <begin position="22"/>
        <end position="36"/>
    </location>
</feature>
<dbReference type="InterPro" id="IPR010319">
    <property type="entry name" value="Transglutaminase-like_Cys_pept"/>
</dbReference>
<dbReference type="PANTHER" id="PTHR39327">
    <property type="match status" value="1"/>
</dbReference>
<organism evidence="2 3">
    <name type="scientific">Natrinema pellirubrum (strain DSM 15624 / CIP 106293 / JCM 10476 / NCIMB 786 / 157)</name>
    <dbReference type="NCBI Taxonomy" id="797303"/>
    <lineage>
        <taxon>Archaea</taxon>
        <taxon>Methanobacteriati</taxon>
        <taxon>Methanobacteriota</taxon>
        <taxon>Stenosarchaea group</taxon>
        <taxon>Halobacteria</taxon>
        <taxon>Halobacteriales</taxon>
        <taxon>Natrialbaceae</taxon>
        <taxon>Natrinema</taxon>
    </lineage>
</organism>
<dbReference type="eggNOG" id="arCOG03450">
    <property type="taxonomic scope" value="Archaea"/>
</dbReference>